<evidence type="ECO:0000313" key="2">
    <source>
        <dbReference type="Proteomes" id="UP000688137"/>
    </source>
</evidence>
<evidence type="ECO:0000313" key="1">
    <source>
        <dbReference type="EMBL" id="CAD8108103.1"/>
    </source>
</evidence>
<accession>A0A8S1Q006</accession>
<name>A0A8S1Q006_PARPR</name>
<dbReference type="EMBL" id="CAJJDM010000139">
    <property type="protein sequence ID" value="CAD8108103.1"/>
    <property type="molecule type" value="Genomic_DNA"/>
</dbReference>
<reference evidence="1" key="1">
    <citation type="submission" date="2021-01" db="EMBL/GenBank/DDBJ databases">
        <authorList>
            <consortium name="Genoscope - CEA"/>
            <person name="William W."/>
        </authorList>
    </citation>
    <scope>NUCLEOTIDE SEQUENCE</scope>
</reference>
<keyword evidence="2" id="KW-1185">Reference proteome</keyword>
<gene>
    <name evidence="1" type="ORF">PPRIM_AZ9-3.1.T1360010</name>
</gene>
<dbReference type="Proteomes" id="UP000688137">
    <property type="component" value="Unassembled WGS sequence"/>
</dbReference>
<proteinExistence type="predicted"/>
<sequence>MENDSEFLFNKKVMRKMKYMVSVSIIIVKKIHNFLQNEIGISTAVMKSIKLKIIDPTRINKNHPF</sequence>
<comment type="caution">
    <text evidence="1">The sequence shown here is derived from an EMBL/GenBank/DDBJ whole genome shotgun (WGS) entry which is preliminary data.</text>
</comment>
<dbReference type="AlphaFoldDB" id="A0A8S1Q006"/>
<protein>
    <submittedName>
        <fullName evidence="1">Uncharacterized protein</fullName>
    </submittedName>
</protein>
<organism evidence="1 2">
    <name type="scientific">Paramecium primaurelia</name>
    <dbReference type="NCBI Taxonomy" id="5886"/>
    <lineage>
        <taxon>Eukaryota</taxon>
        <taxon>Sar</taxon>
        <taxon>Alveolata</taxon>
        <taxon>Ciliophora</taxon>
        <taxon>Intramacronucleata</taxon>
        <taxon>Oligohymenophorea</taxon>
        <taxon>Peniculida</taxon>
        <taxon>Parameciidae</taxon>
        <taxon>Paramecium</taxon>
    </lineage>
</organism>